<comment type="subcellular location">
    <subcellularLocation>
        <location evidence="1">Membrane</location>
        <topology evidence="1">Multi-pass membrane protein</topology>
    </subcellularLocation>
    <subcellularLocation>
        <location evidence="2">Plastid</location>
        <location evidence="2">Chloroplast</location>
    </subcellularLocation>
</comment>
<dbReference type="EMBL" id="JALJOR010000002">
    <property type="protein sequence ID" value="KAK9823760.1"/>
    <property type="molecule type" value="Genomic_DNA"/>
</dbReference>
<name>A0AAW1QR83_9CHLO</name>
<dbReference type="InterPro" id="IPR021825">
    <property type="entry name" value="RETICULATA-related"/>
</dbReference>
<evidence type="ECO:0000256" key="10">
    <source>
        <dbReference type="SAM" id="MobiDB-lite"/>
    </source>
</evidence>
<evidence type="ECO:0000256" key="3">
    <source>
        <dbReference type="ARBA" id="ARBA00010793"/>
    </source>
</evidence>
<comment type="similarity">
    <text evidence="3">Belongs to the RETICULATA family.</text>
</comment>
<organism evidence="11 12">
    <name type="scientific">[Myrmecia] bisecta</name>
    <dbReference type="NCBI Taxonomy" id="41462"/>
    <lineage>
        <taxon>Eukaryota</taxon>
        <taxon>Viridiplantae</taxon>
        <taxon>Chlorophyta</taxon>
        <taxon>core chlorophytes</taxon>
        <taxon>Trebouxiophyceae</taxon>
        <taxon>Trebouxiales</taxon>
        <taxon>Trebouxiaceae</taxon>
        <taxon>Myrmecia</taxon>
    </lineage>
</organism>
<protein>
    <submittedName>
        <fullName evidence="11">Uncharacterized protein</fullName>
    </submittedName>
</protein>
<dbReference type="Proteomes" id="UP001489004">
    <property type="component" value="Unassembled WGS sequence"/>
</dbReference>
<evidence type="ECO:0000256" key="4">
    <source>
        <dbReference type="ARBA" id="ARBA00022528"/>
    </source>
</evidence>
<dbReference type="GO" id="GO:0009706">
    <property type="term" value="C:chloroplast inner membrane"/>
    <property type="evidence" value="ECO:0007669"/>
    <property type="project" value="TreeGrafter"/>
</dbReference>
<keyword evidence="9" id="KW-0472">Membrane</keyword>
<feature type="region of interest" description="Disordered" evidence="10">
    <location>
        <begin position="66"/>
        <end position="87"/>
    </location>
</feature>
<dbReference type="AlphaFoldDB" id="A0AAW1QR83"/>
<evidence type="ECO:0000313" key="12">
    <source>
        <dbReference type="Proteomes" id="UP001489004"/>
    </source>
</evidence>
<evidence type="ECO:0000256" key="8">
    <source>
        <dbReference type="ARBA" id="ARBA00022989"/>
    </source>
</evidence>
<evidence type="ECO:0000256" key="9">
    <source>
        <dbReference type="ARBA" id="ARBA00023136"/>
    </source>
</evidence>
<evidence type="ECO:0000313" key="11">
    <source>
        <dbReference type="EMBL" id="KAK9823760.1"/>
    </source>
</evidence>
<dbReference type="PANTHER" id="PTHR31038">
    <property type="entry name" value="EXPRESSED PROTEIN-RELATED"/>
    <property type="match status" value="1"/>
</dbReference>
<reference evidence="11 12" key="1">
    <citation type="journal article" date="2024" name="Nat. Commun.">
        <title>Phylogenomics reveals the evolutionary origins of lichenization in chlorophyte algae.</title>
        <authorList>
            <person name="Puginier C."/>
            <person name="Libourel C."/>
            <person name="Otte J."/>
            <person name="Skaloud P."/>
            <person name="Haon M."/>
            <person name="Grisel S."/>
            <person name="Petersen M."/>
            <person name="Berrin J.G."/>
            <person name="Delaux P.M."/>
            <person name="Dal Grande F."/>
            <person name="Keller J."/>
        </authorList>
    </citation>
    <scope>NUCLEOTIDE SEQUENCE [LARGE SCALE GENOMIC DNA]</scope>
    <source>
        <strain evidence="11 12">SAG 2043</strain>
    </source>
</reference>
<evidence type="ECO:0000256" key="1">
    <source>
        <dbReference type="ARBA" id="ARBA00004141"/>
    </source>
</evidence>
<evidence type="ECO:0000256" key="5">
    <source>
        <dbReference type="ARBA" id="ARBA00022640"/>
    </source>
</evidence>
<gene>
    <name evidence="11" type="ORF">WJX72_005247</name>
</gene>
<keyword evidence="8" id="KW-1133">Transmembrane helix</keyword>
<accession>A0AAW1QR83</accession>
<keyword evidence="7" id="KW-0809">Transit peptide</keyword>
<sequence length="373" mass="40044">MTSRCCSAGKKWRVPAMAAFGVLRLHAGFAPVAKRQAAFKVQAKASGQGPHSSSLGIRAGHSLSSARPSLYTRPHSSIGDSGEGDEEEDELLSLSEAEALAASKGVSLPADFIEAAQAGGLRLSILEKYFALQAGLLAGFFARALPAIRDRLLSDHRFLFKVFVEVLIDSGCATVAEVRKRGSDFWNEFEFYLSDLVVGCVLDVVLVTLLAPVAVIGSRSRSAGATGWRRALSKVPSAVFEASEPGKRYSAPARVACLGVKFLEYSLAGMACGLVGQGIANSLMMARRHYYGASEDDVAVPPLVRTALTWGLFMGVSSNTRYQIVFGLERLVDLTVAKKVPQVAYLTTVFIRFVNNVIGGENFIDMARWSGIQ</sequence>
<proteinExistence type="inferred from homology"/>
<evidence type="ECO:0000256" key="6">
    <source>
        <dbReference type="ARBA" id="ARBA00022692"/>
    </source>
</evidence>
<keyword evidence="5" id="KW-0934">Plastid</keyword>
<evidence type="ECO:0000256" key="7">
    <source>
        <dbReference type="ARBA" id="ARBA00022946"/>
    </source>
</evidence>
<keyword evidence="12" id="KW-1185">Reference proteome</keyword>
<evidence type="ECO:0000256" key="2">
    <source>
        <dbReference type="ARBA" id="ARBA00004229"/>
    </source>
</evidence>
<comment type="caution">
    <text evidence="11">The sequence shown here is derived from an EMBL/GenBank/DDBJ whole genome shotgun (WGS) entry which is preliminary data.</text>
</comment>
<keyword evidence="4" id="KW-0150">Chloroplast</keyword>
<keyword evidence="6" id="KW-0812">Transmembrane</keyword>
<dbReference type="PANTHER" id="PTHR31038:SF10">
    <property type="entry name" value="OS04G0524400 PROTEIN"/>
    <property type="match status" value="1"/>
</dbReference>
<dbReference type="GO" id="GO:0099402">
    <property type="term" value="P:plant organ development"/>
    <property type="evidence" value="ECO:0007669"/>
    <property type="project" value="TreeGrafter"/>
</dbReference>
<dbReference type="Pfam" id="PF11891">
    <property type="entry name" value="RETICULATA-like"/>
    <property type="match status" value="1"/>
</dbReference>